<dbReference type="EMBL" id="JAIZAY010000004">
    <property type="protein sequence ID" value="KAJ8043088.1"/>
    <property type="molecule type" value="Genomic_DNA"/>
</dbReference>
<protein>
    <submittedName>
        <fullName evidence="5">THO complex subunit 5-like</fullName>
    </submittedName>
</protein>
<evidence type="ECO:0000256" key="1">
    <source>
        <dbReference type="ARBA" id="ARBA00004123"/>
    </source>
</evidence>
<dbReference type="AlphaFoldDB" id="A0A9Q1CE72"/>
<sequence>MYRIFLPLLWKRARVKDFAKLKILLAVRLSKMSTKVQLSTKKRRIVTKSGDSPVSSPRESKRPKNTSERIVEVKEKLPYNEEGEIENTTIHQDVQLHKETCNNIQKFFKVIKDLKEEGRSQNAAAIAEKCTAASVMFVTLKKMNRISHLRCKKARDTTQATKQKVDGLHLQLQNLLYEVMHLQKEIKKCLEFESSDEKIELVDVATFYREAPLDISMPSVTEKDPHKQRLARLDWELEQRKRLSEKYDKSQSNRDHVDGEIKAKQEYLDSLQPRLKSILDSTIPVQEYLSLPFEEIRSQHQMARLLPRPLYILFVQASAYSEACDGMLSVKIEGDADTASATMTSSVVIEEDSDSDNEDNLTESKRRRKTVGDKLEEKRKKLLAKHPLQIVLHLTFKDQAQLILTFSYLMELKIVTVVVELKDSTGTQNLQGDLLSAQTVLNSLYPGDDGTNSPNPANTFQLQRIGIESLDAYLETIGIPYLWCQWLSGLDFLQCDETRGMKASTLLSSSHMEATVKALRARIRARLALQKQGASLGQAVIPVPTPAVKLFPPKLSSRLVSWKPITEEAMSQLDFVASHPAREAVEDNSFFYLATCERKSAKLQTLVAVRKAYPVTPPQFFIKLTWQGQAFTAADDHDILDMESEVNLYSQELISPKTCDYILSCQLQRLLMCLDLYLEAASAEESSRSPGKQVEFPKEKMFVRNARGRSRGKPYKYNPQYGYFSQR</sequence>
<gene>
    <name evidence="5" type="ORF">HOLleu_10034</name>
</gene>
<evidence type="ECO:0000313" key="6">
    <source>
        <dbReference type="Proteomes" id="UP001152320"/>
    </source>
</evidence>
<comment type="similarity">
    <text evidence="2">Belongs to the THOC5 family.</text>
</comment>
<evidence type="ECO:0000256" key="2">
    <source>
        <dbReference type="ARBA" id="ARBA00008044"/>
    </source>
</evidence>
<feature type="compositionally biased region" description="Basic and acidic residues" evidence="4">
    <location>
        <begin position="58"/>
        <end position="67"/>
    </location>
</feature>
<feature type="compositionally biased region" description="Acidic residues" evidence="4">
    <location>
        <begin position="349"/>
        <end position="361"/>
    </location>
</feature>
<dbReference type="PANTHER" id="PTHR13375:SF3">
    <property type="entry name" value="THO COMPLEX SUBUNIT 5 HOMOLOG"/>
    <property type="match status" value="1"/>
</dbReference>
<keyword evidence="6" id="KW-1185">Reference proteome</keyword>
<evidence type="ECO:0000256" key="4">
    <source>
        <dbReference type="SAM" id="MobiDB-lite"/>
    </source>
</evidence>
<comment type="subcellular location">
    <subcellularLocation>
        <location evidence="1">Nucleus</location>
    </subcellularLocation>
</comment>
<accession>A0A9Q1CE72</accession>
<dbReference type="Pfam" id="PF09766">
    <property type="entry name" value="FmiP_Thoc5"/>
    <property type="match status" value="1"/>
</dbReference>
<dbReference type="GO" id="GO:0006406">
    <property type="term" value="P:mRNA export from nucleus"/>
    <property type="evidence" value="ECO:0007669"/>
    <property type="project" value="TreeGrafter"/>
</dbReference>
<organism evidence="5 6">
    <name type="scientific">Holothuria leucospilota</name>
    <name type="common">Black long sea cucumber</name>
    <name type="synonym">Mertensiothuria leucospilota</name>
    <dbReference type="NCBI Taxonomy" id="206669"/>
    <lineage>
        <taxon>Eukaryota</taxon>
        <taxon>Metazoa</taxon>
        <taxon>Echinodermata</taxon>
        <taxon>Eleutherozoa</taxon>
        <taxon>Echinozoa</taxon>
        <taxon>Holothuroidea</taxon>
        <taxon>Aspidochirotacea</taxon>
        <taxon>Aspidochirotida</taxon>
        <taxon>Holothuriidae</taxon>
        <taxon>Holothuria</taxon>
    </lineage>
</organism>
<dbReference type="Proteomes" id="UP001152320">
    <property type="component" value="Chromosome 4"/>
</dbReference>
<feature type="region of interest" description="Disordered" evidence="4">
    <location>
        <begin position="40"/>
        <end position="67"/>
    </location>
</feature>
<evidence type="ECO:0000313" key="5">
    <source>
        <dbReference type="EMBL" id="KAJ8043088.1"/>
    </source>
</evidence>
<proteinExistence type="inferred from homology"/>
<name>A0A9Q1CE72_HOLLE</name>
<feature type="region of interest" description="Disordered" evidence="4">
    <location>
        <begin position="348"/>
        <end position="372"/>
    </location>
</feature>
<dbReference type="GO" id="GO:0003729">
    <property type="term" value="F:mRNA binding"/>
    <property type="evidence" value="ECO:0007669"/>
    <property type="project" value="TreeGrafter"/>
</dbReference>
<dbReference type="GO" id="GO:0000445">
    <property type="term" value="C:THO complex part of transcription export complex"/>
    <property type="evidence" value="ECO:0007669"/>
    <property type="project" value="TreeGrafter"/>
</dbReference>
<dbReference type="InterPro" id="IPR019163">
    <property type="entry name" value="THO_Thoc5"/>
</dbReference>
<evidence type="ECO:0000256" key="3">
    <source>
        <dbReference type="ARBA" id="ARBA00023242"/>
    </source>
</evidence>
<dbReference type="PANTHER" id="PTHR13375">
    <property type="entry name" value="FMS INTERACTING PROTEIN"/>
    <property type="match status" value="1"/>
</dbReference>
<reference evidence="5" key="1">
    <citation type="submission" date="2021-10" db="EMBL/GenBank/DDBJ databases">
        <title>Tropical sea cucumber genome reveals ecological adaptation and Cuvierian tubules defense mechanism.</title>
        <authorList>
            <person name="Chen T."/>
        </authorList>
    </citation>
    <scope>NUCLEOTIDE SEQUENCE</scope>
    <source>
        <strain evidence="5">Nanhai2018</strain>
        <tissue evidence="5">Muscle</tissue>
    </source>
</reference>
<dbReference type="OrthoDB" id="20582at2759"/>
<comment type="caution">
    <text evidence="5">The sequence shown here is derived from an EMBL/GenBank/DDBJ whole genome shotgun (WGS) entry which is preliminary data.</text>
</comment>
<keyword evidence="3" id="KW-0539">Nucleus</keyword>